<evidence type="ECO:0000313" key="8">
    <source>
        <dbReference type="Proteomes" id="UP000253209"/>
    </source>
</evidence>
<proteinExistence type="predicted"/>
<reference evidence="7 8" key="1">
    <citation type="submission" date="2018-05" db="EMBL/GenBank/DDBJ databases">
        <title>Mucilaginibacter hurinus sp. nov., isolated from briquette warehouse soil.</title>
        <authorList>
            <person name="Choi L."/>
        </authorList>
    </citation>
    <scope>NUCLEOTIDE SEQUENCE [LARGE SCALE GENOMIC DNA]</scope>
    <source>
        <strain evidence="7 8">ZR32</strain>
    </source>
</reference>
<keyword evidence="4 6" id="KW-1133">Transmembrane helix</keyword>
<feature type="transmembrane region" description="Helical" evidence="6">
    <location>
        <begin position="151"/>
        <end position="170"/>
    </location>
</feature>
<keyword evidence="8" id="KW-1185">Reference proteome</keyword>
<evidence type="ECO:0000313" key="7">
    <source>
        <dbReference type="EMBL" id="RCH55118.1"/>
    </source>
</evidence>
<name>A0A367GPW0_9SPHI</name>
<dbReference type="AlphaFoldDB" id="A0A367GPW0"/>
<evidence type="ECO:0000256" key="6">
    <source>
        <dbReference type="SAM" id="Phobius"/>
    </source>
</evidence>
<dbReference type="Proteomes" id="UP000253209">
    <property type="component" value="Unassembled WGS sequence"/>
</dbReference>
<dbReference type="Pfam" id="PF04713">
    <property type="entry name" value="Pox_I5"/>
    <property type="match status" value="1"/>
</dbReference>
<accession>A0A367GPW0</accession>
<organism evidence="7 8">
    <name type="scientific">Mucilaginibacter hurinus</name>
    <dbReference type="NCBI Taxonomy" id="2201324"/>
    <lineage>
        <taxon>Bacteria</taxon>
        <taxon>Pseudomonadati</taxon>
        <taxon>Bacteroidota</taxon>
        <taxon>Sphingobacteriia</taxon>
        <taxon>Sphingobacteriales</taxon>
        <taxon>Sphingobacteriaceae</taxon>
        <taxon>Mucilaginibacter</taxon>
    </lineage>
</organism>
<keyword evidence="5 6" id="KW-0472">Membrane</keyword>
<keyword evidence="2 6" id="KW-0812">Transmembrane</keyword>
<evidence type="ECO:0000256" key="1">
    <source>
        <dbReference type="ARBA" id="ARBA00004182"/>
    </source>
</evidence>
<evidence type="ECO:0000256" key="3">
    <source>
        <dbReference type="ARBA" id="ARBA00022921"/>
    </source>
</evidence>
<comment type="subcellular location">
    <subcellularLocation>
        <location evidence="1">Virion membrane</location>
    </subcellularLocation>
</comment>
<dbReference type="RefSeq" id="WP_114004741.1">
    <property type="nucleotide sequence ID" value="NZ_QGDC01000004.1"/>
</dbReference>
<dbReference type="EMBL" id="QGDC01000004">
    <property type="protein sequence ID" value="RCH55118.1"/>
    <property type="molecule type" value="Genomic_DNA"/>
</dbReference>
<dbReference type="InterPro" id="IPR006803">
    <property type="entry name" value="Poxvirus_I5"/>
</dbReference>
<keyword evidence="3" id="KW-0426">Late protein</keyword>
<feature type="transmembrane region" description="Helical" evidence="6">
    <location>
        <begin position="110"/>
        <end position="131"/>
    </location>
</feature>
<protein>
    <submittedName>
        <fullName evidence="7">Uncharacterized protein</fullName>
    </submittedName>
</protein>
<dbReference type="OrthoDB" id="663655at2"/>
<evidence type="ECO:0000256" key="4">
    <source>
        <dbReference type="ARBA" id="ARBA00022989"/>
    </source>
</evidence>
<evidence type="ECO:0000256" key="5">
    <source>
        <dbReference type="ARBA" id="ARBA00023136"/>
    </source>
</evidence>
<sequence>MSDEINNKKVSVDVPEVPGDEQAIDKKLDELIGLLENNGINSEKAKYLQEKLNDAIENSTTGDEDIEAFMKLDTENTSRSDLLDEFSILLSSHKIDSNTSKNYLKSEKSANIVLTVISLVMITLGFAMIIMPAPPSFEVFTVFYFTANDGVTLMDLVSLLIVLSGVYLLIKSFNKYSAYRKDGSSTQ</sequence>
<evidence type="ECO:0000256" key="2">
    <source>
        <dbReference type="ARBA" id="ARBA00022692"/>
    </source>
</evidence>
<comment type="caution">
    <text evidence="7">The sequence shown here is derived from an EMBL/GenBank/DDBJ whole genome shotgun (WGS) entry which is preliminary data.</text>
</comment>
<gene>
    <name evidence="7" type="ORF">DJ568_07970</name>
</gene>